<dbReference type="PROSITE" id="PS50076">
    <property type="entry name" value="DNAJ_2"/>
    <property type="match status" value="1"/>
</dbReference>
<reference evidence="2 3" key="1">
    <citation type="journal article" date="2017" name="Int. J. Syst. Evol. Microbiol.">
        <title>Marinicauda algicola sp. nov., isolated from a marine red alga Rhodosorus marinus.</title>
        <authorList>
            <person name="Jeong S.E."/>
            <person name="Jeon S.H."/>
            <person name="Chun B.H."/>
            <person name="Kim D.W."/>
            <person name="Jeon C.O."/>
        </authorList>
    </citation>
    <scope>NUCLEOTIDE SEQUENCE [LARGE SCALE GENOMIC DNA]</scope>
    <source>
        <strain evidence="2 3">JCM 31718</strain>
    </source>
</reference>
<proteinExistence type="predicted"/>
<keyword evidence="3" id="KW-1185">Reference proteome</keyword>
<dbReference type="Pfam" id="PF00226">
    <property type="entry name" value="DnaJ"/>
    <property type="match status" value="1"/>
</dbReference>
<dbReference type="AlphaFoldDB" id="A0A4S2H095"/>
<accession>A0A4S2H095</accession>
<feature type="domain" description="J" evidence="1">
    <location>
        <begin position="10"/>
        <end position="68"/>
    </location>
</feature>
<dbReference type="RefSeq" id="WP_135996348.1">
    <property type="nucleotide sequence ID" value="NZ_CP071057.1"/>
</dbReference>
<dbReference type="OrthoDB" id="7631144at2"/>
<dbReference type="Proteomes" id="UP000308054">
    <property type="component" value="Unassembled WGS sequence"/>
</dbReference>
<dbReference type="InterPro" id="IPR001623">
    <property type="entry name" value="DnaJ_domain"/>
</dbReference>
<gene>
    <name evidence="2" type="ORF">E5163_11845</name>
</gene>
<dbReference type="SMART" id="SM00271">
    <property type="entry name" value="DnaJ"/>
    <property type="match status" value="1"/>
</dbReference>
<evidence type="ECO:0000259" key="1">
    <source>
        <dbReference type="PROSITE" id="PS50076"/>
    </source>
</evidence>
<dbReference type="InterPro" id="IPR036869">
    <property type="entry name" value="J_dom_sf"/>
</dbReference>
<name>A0A4S2H095_9PROT</name>
<comment type="caution">
    <text evidence="2">The sequence shown here is derived from an EMBL/GenBank/DDBJ whole genome shotgun (WGS) entry which is preliminary data.</text>
</comment>
<protein>
    <submittedName>
        <fullName evidence="2">J domain-containing protein</fullName>
    </submittedName>
</protein>
<dbReference type="SUPFAM" id="SSF46565">
    <property type="entry name" value="Chaperone J-domain"/>
    <property type="match status" value="1"/>
</dbReference>
<dbReference type="Gene3D" id="1.10.287.110">
    <property type="entry name" value="DnaJ domain"/>
    <property type="match status" value="1"/>
</dbReference>
<evidence type="ECO:0000313" key="2">
    <source>
        <dbReference type="EMBL" id="TGY88502.1"/>
    </source>
</evidence>
<organism evidence="2 3">
    <name type="scientific">Marinicauda algicola</name>
    <dbReference type="NCBI Taxonomy" id="2029849"/>
    <lineage>
        <taxon>Bacteria</taxon>
        <taxon>Pseudomonadati</taxon>
        <taxon>Pseudomonadota</taxon>
        <taxon>Alphaproteobacteria</taxon>
        <taxon>Maricaulales</taxon>
        <taxon>Maricaulaceae</taxon>
        <taxon>Marinicauda</taxon>
    </lineage>
</organism>
<dbReference type="CDD" id="cd06257">
    <property type="entry name" value="DnaJ"/>
    <property type="match status" value="1"/>
</dbReference>
<evidence type="ECO:0000313" key="3">
    <source>
        <dbReference type="Proteomes" id="UP000308054"/>
    </source>
</evidence>
<sequence>MAQKHDAILAAYRVFGLEGDEDFDTVRSAFRRLVKAVHPDTATDSSKETLARLQRMLKAYEVLRVYAPRFHELVITPEEARAGGLRTVTVGDRSTMVRVPPYAKTGAVVVPVGDSNWRVRIVVRDITVDGGLEVGKAEREARERKRRELEEMKAREAADESAGLLKAFCDMFVKSSPASRLANWVRKGRNAA</sequence>
<dbReference type="EMBL" id="SRXW01000003">
    <property type="protein sequence ID" value="TGY88502.1"/>
    <property type="molecule type" value="Genomic_DNA"/>
</dbReference>